<dbReference type="Pfam" id="PF06886">
    <property type="entry name" value="TPX2"/>
    <property type="match status" value="2"/>
</dbReference>
<dbReference type="GO" id="GO:0005874">
    <property type="term" value="C:microtubule"/>
    <property type="evidence" value="ECO:0007669"/>
    <property type="project" value="InterPro"/>
</dbReference>
<feature type="region of interest" description="Disordered" evidence="5">
    <location>
        <begin position="314"/>
        <end position="394"/>
    </location>
</feature>
<keyword evidence="4" id="KW-0206">Cytoskeleton</keyword>
<evidence type="ECO:0000256" key="2">
    <source>
        <dbReference type="ARBA" id="ARBA00005885"/>
    </source>
</evidence>
<feature type="compositionally biased region" description="Basic and acidic residues" evidence="5">
    <location>
        <begin position="287"/>
        <end position="299"/>
    </location>
</feature>
<feature type="domain" description="TPX2 C-terminal" evidence="7">
    <location>
        <begin position="307"/>
        <end position="381"/>
    </location>
</feature>
<dbReference type="PANTHER" id="PTHR14326">
    <property type="entry name" value="TARGETING PROTEIN FOR XKLP2"/>
    <property type="match status" value="1"/>
</dbReference>
<evidence type="ECO:0000313" key="9">
    <source>
        <dbReference type="Proteomes" id="UP000314294"/>
    </source>
</evidence>
<feature type="region of interest" description="Disordered" evidence="5">
    <location>
        <begin position="113"/>
        <end position="133"/>
    </location>
</feature>
<proteinExistence type="inferred from homology"/>
<name>A0A4Z2EG65_9TELE</name>
<accession>A0A4Z2EG65</accession>
<dbReference type="PANTHER" id="PTHR14326:SF44">
    <property type="entry name" value="TARGETING PROTEIN FOR XKLP2"/>
    <property type="match status" value="1"/>
</dbReference>
<feature type="domain" description="TPX2 C-terminal" evidence="7">
    <location>
        <begin position="196"/>
        <end position="243"/>
    </location>
</feature>
<dbReference type="Proteomes" id="UP000314294">
    <property type="component" value="Unassembled WGS sequence"/>
</dbReference>
<dbReference type="OrthoDB" id="1684416at2759"/>
<dbReference type="AlphaFoldDB" id="A0A4Z2EG65"/>
<gene>
    <name evidence="8" type="primary">tpx2-a</name>
    <name evidence="8" type="ORF">EYF80_062392</name>
</gene>
<evidence type="ECO:0000256" key="3">
    <source>
        <dbReference type="ARBA" id="ARBA00022490"/>
    </source>
</evidence>
<evidence type="ECO:0000256" key="4">
    <source>
        <dbReference type="ARBA" id="ARBA00023212"/>
    </source>
</evidence>
<feature type="compositionally biased region" description="Basic and acidic residues" evidence="5">
    <location>
        <begin position="261"/>
        <end position="277"/>
    </location>
</feature>
<evidence type="ECO:0000259" key="7">
    <source>
        <dbReference type="Pfam" id="PF06886"/>
    </source>
</evidence>
<evidence type="ECO:0000313" key="8">
    <source>
        <dbReference type="EMBL" id="TNN27464.1"/>
    </source>
</evidence>
<sequence>MMVVMMMMMVVMMMMILLLSTSSEQLELEHIGTLQAEVALRRRQNEASYRAALAGRDLCSACRLLLPRQPDDLMFSSIRASLQEEEEAPPAFRATRLPRKMLEGVVVSSRPAVRQSATRGASDPLPPQGVPERKLLLPTVPESPAFSLKRLRPQRELEVKPLPPVLRAAPPPHAGVPFQPRLPESRQVEVCPFSFEERDRERRSLKERTLQELRHGEVAPFKAQPLPSFDSVLLPEKKTLAPTRPEPFRLQVEQRGALRSALREQQVKDEQRREEGAAFRARPNTVTHKEAFQPRKEARPPVVVEAFQLSTERRAAERQEFEQQAGAREALGRLQEERQRQEQEQEEKEEVARLRREQVHAAQPIRHYRAVAVKKSELPLTVPHSPNFSDRFRL</sequence>
<dbReference type="InterPro" id="IPR027329">
    <property type="entry name" value="TPX2_C"/>
</dbReference>
<feature type="compositionally biased region" description="Basic and acidic residues" evidence="5">
    <location>
        <begin position="350"/>
        <end position="359"/>
    </location>
</feature>
<protein>
    <submittedName>
        <fullName evidence="8">Targeting protein for Xklp2-A</fullName>
    </submittedName>
</protein>
<comment type="similarity">
    <text evidence="2">Belongs to the TPX2 family.</text>
</comment>
<dbReference type="GO" id="GO:0060236">
    <property type="term" value="P:regulation of mitotic spindle organization"/>
    <property type="evidence" value="ECO:0007669"/>
    <property type="project" value="InterPro"/>
</dbReference>
<keyword evidence="9" id="KW-1185">Reference proteome</keyword>
<reference evidence="8 9" key="1">
    <citation type="submission" date="2019-03" db="EMBL/GenBank/DDBJ databases">
        <title>First draft genome of Liparis tanakae, snailfish: a comprehensive survey of snailfish specific genes.</title>
        <authorList>
            <person name="Kim W."/>
            <person name="Song I."/>
            <person name="Jeong J.-H."/>
            <person name="Kim D."/>
            <person name="Kim S."/>
            <person name="Ryu S."/>
            <person name="Song J.Y."/>
            <person name="Lee S.K."/>
        </authorList>
    </citation>
    <scope>NUCLEOTIDE SEQUENCE [LARGE SCALE GENOMIC DNA]</scope>
    <source>
        <tissue evidence="8">Muscle</tissue>
    </source>
</reference>
<comment type="caution">
    <text evidence="8">The sequence shown here is derived from an EMBL/GenBank/DDBJ whole genome shotgun (WGS) entry which is preliminary data.</text>
</comment>
<comment type="subcellular location">
    <subcellularLocation>
        <location evidence="1">Cytoplasm</location>
        <location evidence="1">Cytoskeleton</location>
    </subcellularLocation>
</comment>
<dbReference type="EMBL" id="SRLO01008262">
    <property type="protein sequence ID" value="TNN27464.1"/>
    <property type="molecule type" value="Genomic_DNA"/>
</dbReference>
<evidence type="ECO:0000256" key="5">
    <source>
        <dbReference type="SAM" id="MobiDB-lite"/>
    </source>
</evidence>
<keyword evidence="3" id="KW-0963">Cytoplasm</keyword>
<keyword evidence="6" id="KW-0732">Signal</keyword>
<feature type="chain" id="PRO_5021402841" evidence="6">
    <location>
        <begin position="24"/>
        <end position="394"/>
    </location>
</feature>
<dbReference type="GO" id="GO:0005819">
    <property type="term" value="C:spindle"/>
    <property type="evidence" value="ECO:0007669"/>
    <property type="project" value="InterPro"/>
</dbReference>
<feature type="region of interest" description="Disordered" evidence="5">
    <location>
        <begin position="260"/>
        <end position="299"/>
    </location>
</feature>
<evidence type="ECO:0000256" key="6">
    <source>
        <dbReference type="SAM" id="SignalP"/>
    </source>
</evidence>
<organism evidence="8 9">
    <name type="scientific">Liparis tanakae</name>
    <name type="common">Tanaka's snailfish</name>
    <dbReference type="NCBI Taxonomy" id="230148"/>
    <lineage>
        <taxon>Eukaryota</taxon>
        <taxon>Metazoa</taxon>
        <taxon>Chordata</taxon>
        <taxon>Craniata</taxon>
        <taxon>Vertebrata</taxon>
        <taxon>Euteleostomi</taxon>
        <taxon>Actinopterygii</taxon>
        <taxon>Neopterygii</taxon>
        <taxon>Teleostei</taxon>
        <taxon>Neoteleostei</taxon>
        <taxon>Acanthomorphata</taxon>
        <taxon>Eupercaria</taxon>
        <taxon>Perciformes</taxon>
        <taxon>Cottioidei</taxon>
        <taxon>Cottales</taxon>
        <taxon>Liparidae</taxon>
        <taxon>Liparis</taxon>
    </lineage>
</organism>
<feature type="signal peptide" evidence="6">
    <location>
        <begin position="1"/>
        <end position="23"/>
    </location>
</feature>
<feature type="compositionally biased region" description="Basic and acidic residues" evidence="5">
    <location>
        <begin position="330"/>
        <end position="343"/>
    </location>
</feature>
<dbReference type="InterPro" id="IPR009675">
    <property type="entry name" value="TPX2_fam"/>
</dbReference>
<evidence type="ECO:0000256" key="1">
    <source>
        <dbReference type="ARBA" id="ARBA00004245"/>
    </source>
</evidence>